<dbReference type="PANTHER" id="PTHR30419:SF8">
    <property type="entry name" value="NITROGEN ASSIMILATION TRANSCRIPTIONAL ACTIVATOR-RELATED"/>
    <property type="match status" value="1"/>
</dbReference>
<evidence type="ECO:0000313" key="6">
    <source>
        <dbReference type="EMBL" id="MBO1076944.1"/>
    </source>
</evidence>
<dbReference type="RefSeq" id="WP_207450533.1">
    <property type="nucleotide sequence ID" value="NZ_CP061096.1"/>
</dbReference>
<dbReference type="Gene3D" id="1.10.10.10">
    <property type="entry name" value="Winged helix-like DNA-binding domain superfamily/Winged helix DNA-binding domain"/>
    <property type="match status" value="1"/>
</dbReference>
<dbReference type="InterPro" id="IPR005119">
    <property type="entry name" value="LysR_subst-bd"/>
</dbReference>
<sequence>MSVGIDLYGLRGFVAVAEFGSFHEAATAIALSQSALSRRVQKLEDALGVTLLERTTRRVVLTVAGREFLPRARRLIDELEEALTSVRELTERQGGRVTIACVPSVTYYFLPLVLRRFNAEFPQVRIRLIDEAASEVLQRVRDGRAELGVTFLGQSDEDIAFTPIRRDPFVLVCREDHPLARQESVRWVDLQPYPYITAGLSSGNRLLIESALGNAAWRPRPFFEMQHLPSTLGLVEAGLGITALPRLSLPLEPHAVLTCRPLMEPEIIRTMGVIRRRGSSLSRPARALHRLLAEGRWS</sequence>
<name>A0ABS3KHK1_9PROT</name>
<protein>
    <submittedName>
        <fullName evidence="6">LysR family transcriptional regulator</fullName>
    </submittedName>
</protein>
<dbReference type="InterPro" id="IPR050950">
    <property type="entry name" value="HTH-type_LysR_regulators"/>
</dbReference>
<dbReference type="InterPro" id="IPR036388">
    <property type="entry name" value="WH-like_DNA-bd_sf"/>
</dbReference>
<reference evidence="6 7" key="1">
    <citation type="submission" date="2020-09" db="EMBL/GenBank/DDBJ databases">
        <title>Roseomonas.</title>
        <authorList>
            <person name="Zhu W."/>
        </authorList>
    </citation>
    <scope>NUCLEOTIDE SEQUENCE [LARGE SCALE GENOMIC DNA]</scope>
    <source>
        <strain evidence="6 7">1311</strain>
    </source>
</reference>
<keyword evidence="3" id="KW-0238">DNA-binding</keyword>
<dbReference type="Gene3D" id="3.40.190.290">
    <property type="match status" value="1"/>
</dbReference>
<dbReference type="SUPFAM" id="SSF46785">
    <property type="entry name" value="Winged helix' DNA-binding domain"/>
    <property type="match status" value="1"/>
</dbReference>
<proteinExistence type="inferred from homology"/>
<organism evidence="6 7">
    <name type="scientific">Roseomonas marmotae</name>
    <dbReference type="NCBI Taxonomy" id="2768161"/>
    <lineage>
        <taxon>Bacteria</taxon>
        <taxon>Pseudomonadati</taxon>
        <taxon>Pseudomonadota</taxon>
        <taxon>Alphaproteobacteria</taxon>
        <taxon>Acetobacterales</taxon>
        <taxon>Roseomonadaceae</taxon>
        <taxon>Roseomonas</taxon>
    </lineage>
</organism>
<evidence type="ECO:0000256" key="1">
    <source>
        <dbReference type="ARBA" id="ARBA00009437"/>
    </source>
</evidence>
<evidence type="ECO:0000256" key="4">
    <source>
        <dbReference type="ARBA" id="ARBA00023163"/>
    </source>
</evidence>
<feature type="domain" description="HTH lysR-type" evidence="5">
    <location>
        <begin position="5"/>
        <end position="62"/>
    </location>
</feature>
<dbReference type="EMBL" id="JACTNF010000035">
    <property type="protein sequence ID" value="MBO1076944.1"/>
    <property type="molecule type" value="Genomic_DNA"/>
</dbReference>
<evidence type="ECO:0000259" key="5">
    <source>
        <dbReference type="PROSITE" id="PS50931"/>
    </source>
</evidence>
<dbReference type="Pfam" id="PF00126">
    <property type="entry name" value="HTH_1"/>
    <property type="match status" value="1"/>
</dbReference>
<comment type="caution">
    <text evidence="6">The sequence shown here is derived from an EMBL/GenBank/DDBJ whole genome shotgun (WGS) entry which is preliminary data.</text>
</comment>
<dbReference type="Pfam" id="PF03466">
    <property type="entry name" value="LysR_substrate"/>
    <property type="match status" value="1"/>
</dbReference>
<dbReference type="InterPro" id="IPR000847">
    <property type="entry name" value="LysR_HTH_N"/>
</dbReference>
<evidence type="ECO:0000256" key="3">
    <source>
        <dbReference type="ARBA" id="ARBA00023125"/>
    </source>
</evidence>
<keyword evidence="7" id="KW-1185">Reference proteome</keyword>
<dbReference type="SUPFAM" id="SSF53850">
    <property type="entry name" value="Periplasmic binding protein-like II"/>
    <property type="match status" value="1"/>
</dbReference>
<dbReference type="PROSITE" id="PS50931">
    <property type="entry name" value="HTH_LYSR"/>
    <property type="match status" value="1"/>
</dbReference>
<dbReference type="InterPro" id="IPR036390">
    <property type="entry name" value="WH_DNA-bd_sf"/>
</dbReference>
<dbReference type="PANTHER" id="PTHR30419">
    <property type="entry name" value="HTH-TYPE TRANSCRIPTIONAL REGULATOR YBHD"/>
    <property type="match status" value="1"/>
</dbReference>
<keyword evidence="2" id="KW-0805">Transcription regulation</keyword>
<dbReference type="CDD" id="cd08440">
    <property type="entry name" value="PBP2_LTTR_like_4"/>
    <property type="match status" value="1"/>
</dbReference>
<comment type="similarity">
    <text evidence="1">Belongs to the LysR transcriptional regulatory family.</text>
</comment>
<gene>
    <name evidence="6" type="ORF">IAI60_20240</name>
</gene>
<evidence type="ECO:0000313" key="7">
    <source>
        <dbReference type="Proteomes" id="UP001518990"/>
    </source>
</evidence>
<keyword evidence="4" id="KW-0804">Transcription</keyword>
<accession>A0ABS3KHK1</accession>
<dbReference type="Proteomes" id="UP001518990">
    <property type="component" value="Unassembled WGS sequence"/>
</dbReference>
<dbReference type="PRINTS" id="PR00039">
    <property type="entry name" value="HTHLYSR"/>
</dbReference>
<evidence type="ECO:0000256" key="2">
    <source>
        <dbReference type="ARBA" id="ARBA00023015"/>
    </source>
</evidence>